<dbReference type="AlphaFoldDB" id="G8YLQ1"/>
<evidence type="ECO:0000256" key="1">
    <source>
        <dbReference type="SAM" id="MobiDB-lite"/>
    </source>
</evidence>
<dbReference type="eggNOG" id="ENOG502RNI7">
    <property type="taxonomic scope" value="Eukaryota"/>
</dbReference>
<feature type="region of interest" description="Disordered" evidence="1">
    <location>
        <begin position="323"/>
        <end position="345"/>
    </location>
</feature>
<dbReference type="Proteomes" id="UP000005222">
    <property type="component" value="Chromosome F"/>
</dbReference>
<feature type="region of interest" description="Disordered" evidence="1">
    <location>
        <begin position="380"/>
        <end position="439"/>
    </location>
</feature>
<feature type="compositionally biased region" description="Basic and acidic residues" evidence="1">
    <location>
        <begin position="260"/>
        <end position="287"/>
    </location>
</feature>
<dbReference type="OMA" id="AKYECLA"/>
<feature type="region of interest" description="Disordered" evidence="1">
    <location>
        <begin position="260"/>
        <end position="298"/>
    </location>
</feature>
<sequence length="539" mass="60832">MSLYETEVYEDDILSLAQDPDLNREKSKTQQLIKVIRGFPPTVRKISKLCSLSFSILQKLEELELNLKNWAFISLEINSANHFDAKNEIEIKEFNNVISVKVLNDCREYNSRLQRICLDIDYVTKGSRTLTPIEYISDSGTLLTSLLLRNIKLKEELADKLTIAYSKATLITIGTELEEMLLTEEDVSTVSTYKGFVASLLKQLNAAIESEDHSSKYECLGVINDMEKMFQAFKLEKVRQEATDNVLIDKEYVDVHHDRDIYDSHGPSKHDNINDEYDNQDKYKHSEEENENETETEYGYNSDMATSYGSIYNPPLIHSITKSAASSPQNSMHLTKRRDSLSSYSGSAVLQKSTLSDELPYLMSAFDSARNFEEDITHYKEEEGKHGVKKPLQKETFEAKSQSDTNKSKGEAHELKQEKHFPSHKSKLPNTPLYSDSTIITPPAPSLTSQILNSQGLLSKLGIRPQVITAEGLPKTSGLGPNPHGKYPLNVSNSSNRKTIEESKDGNDKKGLIPLTRNNLEAFNLSSFSVDTIADDYVE</sequence>
<dbReference type="OrthoDB" id="4021219at2759"/>
<organism evidence="2 3">
    <name type="scientific">Pichia sorbitophila (strain ATCC MYA-4447 / BCRC 22081 / CBS 7064 / NBRC 10061 / NRRL Y-12695)</name>
    <name type="common">Hybrid yeast</name>
    <dbReference type="NCBI Taxonomy" id="559304"/>
    <lineage>
        <taxon>Eukaryota</taxon>
        <taxon>Fungi</taxon>
        <taxon>Dikarya</taxon>
        <taxon>Ascomycota</taxon>
        <taxon>Saccharomycotina</taxon>
        <taxon>Pichiomycetes</taxon>
        <taxon>Debaryomycetaceae</taxon>
        <taxon>Millerozyma</taxon>
    </lineage>
</organism>
<accession>G8YLQ1</accession>
<evidence type="ECO:0000313" key="3">
    <source>
        <dbReference type="Proteomes" id="UP000005222"/>
    </source>
</evidence>
<dbReference type="HOGENOM" id="CLU_525788_0_0_1"/>
<protein>
    <submittedName>
        <fullName evidence="2">Piso0_001780 protein</fullName>
    </submittedName>
</protein>
<name>G8YLQ1_PICSO</name>
<proteinExistence type="predicted"/>
<dbReference type="InParanoid" id="G8YLQ1"/>
<evidence type="ECO:0000313" key="2">
    <source>
        <dbReference type="EMBL" id="CCE88985.1"/>
    </source>
</evidence>
<keyword evidence="3" id="KW-1185">Reference proteome</keyword>
<dbReference type="EMBL" id="FO082054">
    <property type="protein sequence ID" value="CCE88985.1"/>
    <property type="molecule type" value="Genomic_DNA"/>
</dbReference>
<feature type="compositionally biased region" description="Basic and acidic residues" evidence="1">
    <location>
        <begin position="406"/>
        <end position="421"/>
    </location>
</feature>
<feature type="compositionally biased region" description="Basic and acidic residues" evidence="1">
    <location>
        <begin position="498"/>
        <end position="510"/>
    </location>
</feature>
<dbReference type="FunCoup" id="G8YLQ1">
    <property type="interactions" value="53"/>
</dbReference>
<feature type="compositionally biased region" description="Polar residues" evidence="1">
    <location>
        <begin position="323"/>
        <end position="333"/>
    </location>
</feature>
<feature type="compositionally biased region" description="Polar residues" evidence="1">
    <location>
        <begin position="428"/>
        <end position="439"/>
    </location>
</feature>
<feature type="region of interest" description="Disordered" evidence="1">
    <location>
        <begin position="473"/>
        <end position="510"/>
    </location>
</feature>
<feature type="compositionally biased region" description="Basic and acidic residues" evidence="1">
    <location>
        <begin position="380"/>
        <end position="398"/>
    </location>
</feature>
<reference evidence="2 3" key="1">
    <citation type="journal article" date="2012" name="G3 (Bethesda)">
        <title>Pichia sorbitophila, an interspecies yeast hybrid reveals early steps of genome resolution following polyploidization.</title>
        <authorList>
            <person name="Leh Louis V."/>
            <person name="Despons L."/>
            <person name="Friedrich A."/>
            <person name="Martin T."/>
            <person name="Durrens P."/>
            <person name="Casaregola S."/>
            <person name="Neuveglise C."/>
            <person name="Fairhead C."/>
            <person name="Marck C."/>
            <person name="Cruz J.A."/>
            <person name="Straub M.L."/>
            <person name="Kugler V."/>
            <person name="Sacerdot C."/>
            <person name="Uzunov Z."/>
            <person name="Thierry A."/>
            <person name="Weiss S."/>
            <person name="Bleykasten C."/>
            <person name="De Montigny J."/>
            <person name="Jacques N."/>
            <person name="Jung P."/>
            <person name="Lemaire M."/>
            <person name="Mallet S."/>
            <person name="Morel G."/>
            <person name="Richard G.F."/>
            <person name="Sarkar A."/>
            <person name="Savel G."/>
            <person name="Schacherer J."/>
            <person name="Seret M.L."/>
            <person name="Talla E."/>
            <person name="Samson G."/>
            <person name="Jubin C."/>
            <person name="Poulain J."/>
            <person name="Vacherie B."/>
            <person name="Barbe V."/>
            <person name="Pelletier E."/>
            <person name="Sherman D.J."/>
            <person name="Westhof E."/>
            <person name="Weissenbach J."/>
            <person name="Baret P.V."/>
            <person name="Wincker P."/>
            <person name="Gaillardin C."/>
            <person name="Dujon B."/>
            <person name="Souciet J.L."/>
        </authorList>
    </citation>
    <scope>NUCLEOTIDE SEQUENCE [LARGE SCALE GENOMIC DNA]</scope>
    <source>
        <strain evidence="3">ATCC MYA-4447 / BCRC 22081 / CBS 7064 / NBRC 10061 / NRRL Y-12695</strain>
    </source>
</reference>
<gene>
    <name evidence="2" type="primary">Piso0_001780</name>
    <name evidence="2" type="ORF">GNLVRS01_PISO0F13909g</name>
</gene>